<sequence>MYSHFFSMSRILAVLAKYNLSLTGYIPSLENITSTWPAFISSTCPGAPPIDHIPKMTIQGQHRSSKDRLQLYKAAKDVWEEGGPIARSLCILHAFDYACYENLPDGIPELCIKVYTKHAQRIIEYGSNHYYSYDN</sequence>
<feature type="signal peptide" evidence="1">
    <location>
        <begin position="1"/>
        <end position="16"/>
    </location>
</feature>
<dbReference type="Proteomes" id="UP000095751">
    <property type="component" value="Unassembled WGS sequence"/>
</dbReference>
<protein>
    <submittedName>
        <fullName evidence="2">Uncharacterized protein</fullName>
    </submittedName>
</protein>
<dbReference type="EMBL" id="KV784378">
    <property type="protein sequence ID" value="OEU08786.1"/>
    <property type="molecule type" value="Genomic_DNA"/>
</dbReference>
<dbReference type="KEGG" id="fcy:FRACYDRAFT_249128"/>
<organism evidence="2 3">
    <name type="scientific">Fragilariopsis cylindrus CCMP1102</name>
    <dbReference type="NCBI Taxonomy" id="635003"/>
    <lineage>
        <taxon>Eukaryota</taxon>
        <taxon>Sar</taxon>
        <taxon>Stramenopiles</taxon>
        <taxon>Ochrophyta</taxon>
        <taxon>Bacillariophyta</taxon>
        <taxon>Bacillariophyceae</taxon>
        <taxon>Bacillariophycidae</taxon>
        <taxon>Bacillariales</taxon>
        <taxon>Bacillariaceae</taxon>
        <taxon>Fragilariopsis</taxon>
    </lineage>
</organism>
<name>A0A1E7ESG2_9STRA</name>
<accession>A0A1E7ESG2</accession>
<dbReference type="OrthoDB" id="10431014at2759"/>
<dbReference type="AlphaFoldDB" id="A0A1E7ESG2"/>
<feature type="chain" id="PRO_5009192277" evidence="1">
    <location>
        <begin position="17"/>
        <end position="135"/>
    </location>
</feature>
<evidence type="ECO:0000313" key="2">
    <source>
        <dbReference type="EMBL" id="OEU08786.1"/>
    </source>
</evidence>
<keyword evidence="3" id="KW-1185">Reference proteome</keyword>
<gene>
    <name evidence="2" type="ORF">FRACYDRAFT_249128</name>
</gene>
<evidence type="ECO:0000256" key="1">
    <source>
        <dbReference type="SAM" id="SignalP"/>
    </source>
</evidence>
<keyword evidence="1" id="KW-0732">Signal</keyword>
<reference evidence="2 3" key="1">
    <citation type="submission" date="2016-09" db="EMBL/GenBank/DDBJ databases">
        <title>Extensive genetic diversity and differential bi-allelic expression allows diatom success in the polar Southern Ocean.</title>
        <authorList>
            <consortium name="DOE Joint Genome Institute"/>
            <person name="Mock T."/>
            <person name="Otillar R.P."/>
            <person name="Strauss J."/>
            <person name="Dupont C."/>
            <person name="Frickenhaus S."/>
            <person name="Maumus F."/>
            <person name="Mcmullan M."/>
            <person name="Sanges R."/>
            <person name="Schmutz J."/>
            <person name="Toseland A."/>
            <person name="Valas R."/>
            <person name="Veluchamy A."/>
            <person name="Ward B.J."/>
            <person name="Allen A."/>
            <person name="Barry K."/>
            <person name="Falciatore A."/>
            <person name="Ferrante M."/>
            <person name="Fortunato A.E."/>
            <person name="Gloeckner G."/>
            <person name="Gruber A."/>
            <person name="Hipkin R."/>
            <person name="Janech M."/>
            <person name="Kroth P."/>
            <person name="Leese F."/>
            <person name="Lindquist E."/>
            <person name="Lyon B.R."/>
            <person name="Martin J."/>
            <person name="Mayer C."/>
            <person name="Parker M."/>
            <person name="Quesneville H."/>
            <person name="Raymond J."/>
            <person name="Uhlig C."/>
            <person name="Valentin K.U."/>
            <person name="Worden A.Z."/>
            <person name="Armbrust E.V."/>
            <person name="Bowler C."/>
            <person name="Green B."/>
            <person name="Moulton V."/>
            <person name="Van Oosterhout C."/>
            <person name="Grigoriev I."/>
        </authorList>
    </citation>
    <scope>NUCLEOTIDE SEQUENCE [LARGE SCALE GENOMIC DNA]</scope>
    <source>
        <strain evidence="2 3">CCMP1102</strain>
    </source>
</reference>
<dbReference type="InParanoid" id="A0A1E7ESG2"/>
<proteinExistence type="predicted"/>
<evidence type="ECO:0000313" key="3">
    <source>
        <dbReference type="Proteomes" id="UP000095751"/>
    </source>
</evidence>